<name>A0A7S3ABE7_9EUKA</name>
<dbReference type="InterPro" id="IPR002110">
    <property type="entry name" value="Ankyrin_rpt"/>
</dbReference>
<dbReference type="Gene3D" id="1.25.40.20">
    <property type="entry name" value="Ankyrin repeat-containing domain"/>
    <property type="match status" value="1"/>
</dbReference>
<accession>A0A7S3ABE7</accession>
<keyword evidence="1" id="KW-0677">Repeat</keyword>
<dbReference type="PANTHER" id="PTHR24166:SF48">
    <property type="entry name" value="PROTEIN VAPYRIN"/>
    <property type="match status" value="1"/>
</dbReference>
<keyword evidence="2 3" id="KW-0040">ANK repeat</keyword>
<dbReference type="InterPro" id="IPR050889">
    <property type="entry name" value="Dendritic_Spine_Reg/Scaffold"/>
</dbReference>
<dbReference type="AlphaFoldDB" id="A0A7S3ABE7"/>
<dbReference type="SMART" id="SM00248">
    <property type="entry name" value="ANK"/>
    <property type="match status" value="3"/>
</dbReference>
<reference evidence="4" key="1">
    <citation type="submission" date="2021-01" db="EMBL/GenBank/DDBJ databases">
        <authorList>
            <person name="Corre E."/>
            <person name="Pelletier E."/>
            <person name="Niang G."/>
            <person name="Scheremetjew M."/>
            <person name="Finn R."/>
            <person name="Kale V."/>
            <person name="Holt S."/>
            <person name="Cochrane G."/>
            <person name="Meng A."/>
            <person name="Brown T."/>
            <person name="Cohen L."/>
        </authorList>
    </citation>
    <scope>NUCLEOTIDE SEQUENCE</scope>
    <source>
        <strain evidence="4">CCMP281</strain>
    </source>
</reference>
<dbReference type="PROSITE" id="PS50088">
    <property type="entry name" value="ANK_REPEAT"/>
    <property type="match status" value="1"/>
</dbReference>
<dbReference type="InterPro" id="IPR036770">
    <property type="entry name" value="Ankyrin_rpt-contain_sf"/>
</dbReference>
<evidence type="ECO:0000256" key="2">
    <source>
        <dbReference type="ARBA" id="ARBA00023043"/>
    </source>
</evidence>
<dbReference type="EMBL" id="HBHX01000489">
    <property type="protein sequence ID" value="CAE0096283.1"/>
    <property type="molecule type" value="Transcribed_RNA"/>
</dbReference>
<evidence type="ECO:0000313" key="4">
    <source>
        <dbReference type="EMBL" id="CAE0096283.1"/>
    </source>
</evidence>
<evidence type="ECO:0000256" key="3">
    <source>
        <dbReference type="PROSITE-ProRule" id="PRU00023"/>
    </source>
</evidence>
<evidence type="ECO:0000256" key="1">
    <source>
        <dbReference type="ARBA" id="ARBA00022737"/>
    </source>
</evidence>
<feature type="repeat" description="ANK" evidence="3">
    <location>
        <begin position="51"/>
        <end position="73"/>
    </location>
</feature>
<sequence length="481" mass="53677">MQLQNINGDTPLLIACIHGHEAVVRTLCPTAETSGPSVQAGRSCLAIKSHLGRTPLMAAAEMGAKEVVRYLLECMRPPAKNEYSSDLVANSYDDMDVVEALKLARKGGHVSVAYQLLRKLGDCHTLSGSAFAVYACHQQTFYAQQRRDLWLEGKRISCLRLSMPPFNKPPPGVLLPDMSEQYEVPVFGLRISRAIMECFDLDGLPQVAQELGITLPRYGLSGFIQGKMFKVRRLISEARKRDDCQSGVNAEAISRLERFVEAFAALRTDEIDGPDAWHRWVSSFTADGWMEKQEFSHLLSNFGFSPETAKEIQLTEIDDRWDDGSTVKTTLEQYSLRWLSKAFAGYNVVGCLTDVANLIFAMKGKPPTPKPTEEEVVIIVREVAQKLREGEFKGLWIPTHMIHDAETDDLLSWLLLKYVNRGSAGSSLQVLVQLPIADPKYPELEEVAERLKSFDCEVYRDPSARNAAAVKLALQSVLTPK</sequence>
<dbReference type="PANTHER" id="PTHR24166">
    <property type="entry name" value="ROLLING PEBBLES, ISOFORM B"/>
    <property type="match status" value="1"/>
</dbReference>
<dbReference type="PROSITE" id="PS50297">
    <property type="entry name" value="ANK_REP_REGION"/>
    <property type="match status" value="1"/>
</dbReference>
<organism evidence="4">
    <name type="scientific">Haptolina ericina</name>
    <dbReference type="NCBI Taxonomy" id="156174"/>
    <lineage>
        <taxon>Eukaryota</taxon>
        <taxon>Haptista</taxon>
        <taxon>Haptophyta</taxon>
        <taxon>Prymnesiophyceae</taxon>
        <taxon>Prymnesiales</taxon>
        <taxon>Prymnesiaceae</taxon>
        <taxon>Haptolina</taxon>
    </lineage>
</organism>
<protein>
    <submittedName>
        <fullName evidence="4">Uncharacterized protein</fullName>
    </submittedName>
</protein>
<proteinExistence type="predicted"/>
<gene>
    <name evidence="4" type="ORF">HERI1096_LOCUS288</name>
</gene>
<dbReference type="Pfam" id="PF12796">
    <property type="entry name" value="Ank_2"/>
    <property type="match status" value="1"/>
</dbReference>
<dbReference type="SUPFAM" id="SSF48403">
    <property type="entry name" value="Ankyrin repeat"/>
    <property type="match status" value="1"/>
</dbReference>